<dbReference type="EMBL" id="CP071517">
    <property type="protein sequence ID" value="QSX73503.1"/>
    <property type="molecule type" value="Genomic_DNA"/>
</dbReference>
<reference evidence="2 3" key="1">
    <citation type="submission" date="2021-02" db="EMBL/GenBank/DDBJ databases">
        <title>Lysobacter arenosi sp. nov., isolated from soil of gangwondo yeongwol, south Korea.</title>
        <authorList>
            <person name="Kim K.R."/>
            <person name="Kim K.H."/>
            <person name="Jeon C.O."/>
        </authorList>
    </citation>
    <scope>NUCLEOTIDE SEQUENCE [LARGE SCALE GENOMIC DNA]</scope>
    <source>
        <strain evidence="2 3">R7</strain>
    </source>
</reference>
<accession>A0ABX7R5V6</accession>
<protein>
    <submittedName>
        <fullName evidence="2">G-type lysozyme inhibitor</fullName>
    </submittedName>
</protein>
<name>A0ABX7R5V6_9GAMM</name>
<evidence type="ECO:0000313" key="2">
    <source>
        <dbReference type="EMBL" id="QSX73503.1"/>
    </source>
</evidence>
<dbReference type="Gene3D" id="2.60.120.380">
    <property type="match status" value="1"/>
</dbReference>
<dbReference type="RefSeq" id="WP_200606680.1">
    <property type="nucleotide sequence ID" value="NZ_CP071517.1"/>
</dbReference>
<gene>
    <name evidence="2" type="ORF">HIV01_009520</name>
</gene>
<sequence length="135" mass="13892">MKPLTATSAFFLIAFATASIAQDKVSTVPVAFAKGSSSASLKGNLGGYDSVNYTLGAKGGQTMTVKISGSSNANFNVFAPGDRPGSSTALGSGSVGSNWSGKLPTSGTYTIQVYQMRASARRGEQVPFNIAFQIH</sequence>
<proteinExistence type="predicted"/>
<feature type="signal peptide" evidence="1">
    <location>
        <begin position="1"/>
        <end position="21"/>
    </location>
</feature>
<organism evidence="2 3">
    <name type="scientific">Lysobacter arenosi</name>
    <dbReference type="NCBI Taxonomy" id="2795387"/>
    <lineage>
        <taxon>Bacteria</taxon>
        <taxon>Pseudomonadati</taxon>
        <taxon>Pseudomonadota</taxon>
        <taxon>Gammaproteobacteria</taxon>
        <taxon>Lysobacterales</taxon>
        <taxon>Lysobacteraceae</taxon>
        <taxon>Lysobacter</taxon>
    </lineage>
</organism>
<keyword evidence="3" id="KW-1185">Reference proteome</keyword>
<dbReference type="Proteomes" id="UP000663400">
    <property type="component" value="Chromosome"/>
</dbReference>
<evidence type="ECO:0000256" key="1">
    <source>
        <dbReference type="SAM" id="SignalP"/>
    </source>
</evidence>
<evidence type="ECO:0000313" key="3">
    <source>
        <dbReference type="Proteomes" id="UP000663400"/>
    </source>
</evidence>
<feature type="chain" id="PRO_5045462741" evidence="1">
    <location>
        <begin position="22"/>
        <end position="135"/>
    </location>
</feature>
<keyword evidence="1" id="KW-0732">Signal</keyword>